<gene>
    <name evidence="2" type="ORF">LA521A_34820</name>
</gene>
<protein>
    <recommendedName>
        <fullName evidence="4">Lipoprotein</fullName>
    </recommendedName>
</protein>
<proteinExistence type="predicted"/>
<sequence>MRDLLAACCIALAVAACHTAPSAGPSDATPAVVTDERPAAPVTVTRGEFTLPADKLDVWNAVGQIVVNARGVEYLGRAQMLDLYSLRYRGVEFLVLTKAMTAAETGNRTRTRVTATTMAGKPIDEDATAEVLGMLQRALPAEVERVRRLQAAPAKKKPAKRGKP</sequence>
<feature type="signal peptide" evidence="1">
    <location>
        <begin position="1"/>
        <end position="23"/>
    </location>
</feature>
<evidence type="ECO:0000256" key="1">
    <source>
        <dbReference type="SAM" id="SignalP"/>
    </source>
</evidence>
<organism evidence="2 3">
    <name type="scientific">Lysobacter auxotrophicus</name>
    <dbReference type="NCBI Taxonomy" id="2992573"/>
    <lineage>
        <taxon>Bacteria</taxon>
        <taxon>Pseudomonadati</taxon>
        <taxon>Pseudomonadota</taxon>
        <taxon>Gammaproteobacteria</taxon>
        <taxon>Lysobacterales</taxon>
        <taxon>Lysobacteraceae</taxon>
        <taxon>Lysobacter</taxon>
    </lineage>
</organism>
<feature type="chain" id="PRO_5045825679" description="Lipoprotein" evidence="1">
    <location>
        <begin position="24"/>
        <end position="164"/>
    </location>
</feature>
<dbReference type="EMBL" id="AP027041">
    <property type="protein sequence ID" value="BDU18281.1"/>
    <property type="molecule type" value="Genomic_DNA"/>
</dbReference>
<keyword evidence="1" id="KW-0732">Signal</keyword>
<evidence type="ECO:0008006" key="4">
    <source>
        <dbReference type="Google" id="ProtNLM"/>
    </source>
</evidence>
<accession>A0ABN6UPI4</accession>
<dbReference type="RefSeq" id="WP_281780149.1">
    <property type="nucleotide sequence ID" value="NZ_AP027041.1"/>
</dbReference>
<keyword evidence="3" id="KW-1185">Reference proteome</keyword>
<evidence type="ECO:0000313" key="2">
    <source>
        <dbReference type="EMBL" id="BDU18281.1"/>
    </source>
</evidence>
<evidence type="ECO:0000313" key="3">
    <source>
        <dbReference type="Proteomes" id="UP001317822"/>
    </source>
</evidence>
<name>A0ABN6UPI4_9GAMM</name>
<dbReference type="PROSITE" id="PS51257">
    <property type="entry name" value="PROKAR_LIPOPROTEIN"/>
    <property type="match status" value="1"/>
</dbReference>
<reference evidence="2 3" key="1">
    <citation type="journal article" date="2023" name="Int. J. Syst. Evol. Microbiol.">
        <title>Physiological and genomic analyses of cobalamin (vitamin B12)-auxotrophy of Lysobacter auxotrophicus sp. nov., a methionine-auxotrophic chitinolytic bacterium isolated from chitin-treated soil.</title>
        <authorList>
            <person name="Saito A."/>
            <person name="Dohra H."/>
            <person name="Hamada M."/>
            <person name="Moriuchi R."/>
            <person name="Kotsuchibashi Y."/>
            <person name="Mori K."/>
        </authorList>
    </citation>
    <scope>NUCLEOTIDE SEQUENCE [LARGE SCALE GENOMIC DNA]</scope>
    <source>
        <strain evidence="2 3">5-21a</strain>
    </source>
</reference>
<dbReference type="Proteomes" id="UP001317822">
    <property type="component" value="Chromosome"/>
</dbReference>